<evidence type="ECO:0000256" key="1">
    <source>
        <dbReference type="ARBA" id="ARBA00022737"/>
    </source>
</evidence>
<keyword evidence="2" id="KW-0378">Hydrolase</keyword>
<dbReference type="GO" id="GO:0016798">
    <property type="term" value="F:hydrolase activity, acting on glycosyl bonds"/>
    <property type="evidence" value="ECO:0007669"/>
    <property type="project" value="UniProtKB-KW"/>
</dbReference>
<proteinExistence type="predicted"/>
<protein>
    <submittedName>
        <fullName evidence="5">Fibronectin type III domain-containing protein</fullName>
    </submittedName>
</protein>
<dbReference type="RefSeq" id="WP_205256894.1">
    <property type="nucleotide sequence ID" value="NZ_BAAAPV010000004.1"/>
</dbReference>
<evidence type="ECO:0000256" key="3">
    <source>
        <dbReference type="ARBA" id="ARBA00023326"/>
    </source>
</evidence>
<gene>
    <name evidence="5" type="ORF">JL107_10070</name>
</gene>
<feature type="domain" description="Fibronectin type-III" evidence="4">
    <location>
        <begin position="65"/>
        <end position="159"/>
    </location>
</feature>
<keyword evidence="6" id="KW-1185">Reference proteome</keyword>
<keyword evidence="3" id="KW-0624">Polysaccharide degradation</keyword>
<comment type="caution">
    <text evidence="5">The sequence shown here is derived from an EMBL/GenBank/DDBJ whole genome shotgun (WGS) entry which is preliminary data.</text>
</comment>
<dbReference type="InterPro" id="IPR013783">
    <property type="entry name" value="Ig-like_fold"/>
</dbReference>
<dbReference type="AlphaFoldDB" id="A0A939C374"/>
<dbReference type="PANTHER" id="PTHR13817:SF73">
    <property type="entry name" value="FIBRONECTIN TYPE-III DOMAIN-CONTAINING PROTEIN"/>
    <property type="match status" value="1"/>
</dbReference>
<dbReference type="Gene3D" id="2.40.10.500">
    <property type="match status" value="1"/>
</dbReference>
<dbReference type="InterPro" id="IPR050964">
    <property type="entry name" value="Striated_Muscle_Regulatory"/>
</dbReference>
<keyword evidence="2" id="KW-0326">Glycosidase</keyword>
<reference evidence="5" key="1">
    <citation type="submission" date="2021-01" db="EMBL/GenBank/DDBJ databases">
        <title>KCTC 19127 draft genome.</title>
        <authorList>
            <person name="An D."/>
        </authorList>
    </citation>
    <scope>NUCLEOTIDE SEQUENCE</scope>
    <source>
        <strain evidence="5">KCTC 19127</strain>
    </source>
</reference>
<dbReference type="InterPro" id="IPR036116">
    <property type="entry name" value="FN3_sf"/>
</dbReference>
<evidence type="ECO:0000256" key="2">
    <source>
        <dbReference type="ARBA" id="ARBA00023295"/>
    </source>
</evidence>
<evidence type="ECO:0000313" key="5">
    <source>
        <dbReference type="EMBL" id="MBM9476791.1"/>
    </source>
</evidence>
<name>A0A939C374_9ACTN</name>
<keyword evidence="3" id="KW-0119">Carbohydrate metabolism</keyword>
<keyword evidence="1" id="KW-0677">Repeat</keyword>
<dbReference type="SMART" id="SM00060">
    <property type="entry name" value="FN3"/>
    <property type="match status" value="2"/>
</dbReference>
<dbReference type="EMBL" id="JAERWL010000008">
    <property type="protein sequence ID" value="MBM9476791.1"/>
    <property type="molecule type" value="Genomic_DNA"/>
</dbReference>
<feature type="domain" description="Fibronectin type-III" evidence="4">
    <location>
        <begin position="164"/>
        <end position="263"/>
    </location>
</feature>
<dbReference type="PANTHER" id="PTHR13817">
    <property type="entry name" value="TITIN"/>
    <property type="match status" value="1"/>
</dbReference>
<sequence length="577" mass="58123">MRRVIHPVGRPVLRPGWRVLPAGRALVLALAAILAVPLGSPASASSVSAAAAQVPAAARIPAATPAAAISTTGLPAGAVRLTWSAASTSTPPVTGYVVGRTGSSTITPAPYSTTVSAGQRSWIFSSLVPGQEYRFWVAAVDAAGVGPASTVGYRYLPAGFSPVPPSAPPMPAVRWITGTSAEISWLAPDSDGGSPVTGYEVARDGAAYGNPGPYSTVVGAGTRARTFIQLIPGSTYTLSVRAVTAAGRGPAATVRYTVPAAGAAQPDAPVYALREGTPRTLERVSGPGPIGPIAGATGDVSFAVDRQGALYVADPAAATVRRFPADGGAPVAVGTGWVTPTDLNLDARGDVFVLDTGTDRAVMVRATDGRRVVFPQDATDADLAVGLDGSVVLSRQVPEDGLSLFEVSTVQALGERPATVRRVPGGQFAGSVVDLDGTVFLRSFSGLGAQAFFLTRLAAGEQQTSADVGPSRIAVGNDSAGRVLVSTIRSWCPAADPSCRIDPAVDALQVFGAGPTPRSVPVSGVVDPFRLAGDTAGRFYALQSGSNGGTAGILRIAPAGGAATVVAAGQFVDVAAG</sequence>
<accession>A0A939C374</accession>
<dbReference type="Proteomes" id="UP000663801">
    <property type="component" value="Unassembled WGS sequence"/>
</dbReference>
<dbReference type="Pfam" id="PF00041">
    <property type="entry name" value="fn3"/>
    <property type="match status" value="2"/>
</dbReference>
<dbReference type="SUPFAM" id="SSF49265">
    <property type="entry name" value="Fibronectin type III"/>
    <property type="match status" value="1"/>
</dbReference>
<dbReference type="CDD" id="cd00063">
    <property type="entry name" value="FN3"/>
    <property type="match status" value="2"/>
</dbReference>
<dbReference type="InterPro" id="IPR003961">
    <property type="entry name" value="FN3_dom"/>
</dbReference>
<dbReference type="PROSITE" id="PS50853">
    <property type="entry name" value="FN3"/>
    <property type="match status" value="2"/>
</dbReference>
<evidence type="ECO:0000313" key="6">
    <source>
        <dbReference type="Proteomes" id="UP000663801"/>
    </source>
</evidence>
<evidence type="ECO:0000259" key="4">
    <source>
        <dbReference type="PROSITE" id="PS50853"/>
    </source>
</evidence>
<dbReference type="SUPFAM" id="SSF63825">
    <property type="entry name" value="YWTD domain"/>
    <property type="match status" value="1"/>
</dbReference>
<dbReference type="Gene3D" id="2.60.40.10">
    <property type="entry name" value="Immunoglobulins"/>
    <property type="match status" value="2"/>
</dbReference>
<dbReference type="GO" id="GO:0000272">
    <property type="term" value="P:polysaccharide catabolic process"/>
    <property type="evidence" value="ECO:0007669"/>
    <property type="project" value="UniProtKB-KW"/>
</dbReference>
<organism evidence="5 6">
    <name type="scientific">Nakamurella flavida</name>
    <dbReference type="NCBI Taxonomy" id="363630"/>
    <lineage>
        <taxon>Bacteria</taxon>
        <taxon>Bacillati</taxon>
        <taxon>Actinomycetota</taxon>
        <taxon>Actinomycetes</taxon>
        <taxon>Nakamurellales</taxon>
        <taxon>Nakamurellaceae</taxon>
        <taxon>Nakamurella</taxon>
    </lineage>
</organism>